<feature type="region of interest" description="Disordered" evidence="3">
    <location>
        <begin position="487"/>
        <end position="506"/>
    </location>
</feature>
<dbReference type="PANTHER" id="PTHR30461">
    <property type="entry name" value="DNA-INVERTASE FROM LAMBDOID PROPHAGE"/>
    <property type="match status" value="1"/>
</dbReference>
<reference evidence="5 6" key="1">
    <citation type="submission" date="2024-09" db="EMBL/GenBank/DDBJ databases">
        <authorList>
            <person name="Sun Q."/>
            <person name="Mori K."/>
        </authorList>
    </citation>
    <scope>NUCLEOTIDE SEQUENCE [LARGE SCALE GENOMIC DNA]</scope>
    <source>
        <strain evidence="5 6">TBRC 1432</strain>
    </source>
</reference>
<dbReference type="InterPro" id="IPR036162">
    <property type="entry name" value="Resolvase-like_N_sf"/>
</dbReference>
<dbReference type="CDD" id="cd00338">
    <property type="entry name" value="Ser_Recombinase"/>
    <property type="match status" value="1"/>
</dbReference>
<dbReference type="PANTHER" id="PTHR30461:SF2">
    <property type="entry name" value="SERINE RECOMBINASE PINE-RELATED"/>
    <property type="match status" value="1"/>
</dbReference>
<dbReference type="SMART" id="SM00857">
    <property type="entry name" value="Resolvase"/>
    <property type="match status" value="1"/>
</dbReference>
<dbReference type="Pfam" id="PF00239">
    <property type="entry name" value="Resolvase"/>
    <property type="match status" value="1"/>
</dbReference>
<accession>A0ABV6N411</accession>
<evidence type="ECO:0000256" key="1">
    <source>
        <dbReference type="ARBA" id="ARBA00023125"/>
    </source>
</evidence>
<comment type="caution">
    <text evidence="5">The sequence shown here is derived from an EMBL/GenBank/DDBJ whole genome shotgun (WGS) entry which is preliminary data.</text>
</comment>
<dbReference type="Pfam" id="PF07508">
    <property type="entry name" value="Recombinase"/>
    <property type="match status" value="1"/>
</dbReference>
<sequence length="506" mass="57657">MAQHETGTRKAEEMGARIVGTFEDLDVSATVSPFQRPDLGPWLDDKQRGSEWDVIIWSKIDRGFRDPGDAVDVARWCEKRQRVMVLVDDGITLDFRPEADPMLRMMAEMFLLMGSMFAKWELRRFQSRTRDAHSVLRHTDRIATATPDGFMSIPHPSGKGRGLAQDPARQAVLHQIAKFLVDEGKSFNWITNWLNAEGVETHRDYRRAPDKKRGDKWIINQTIRLMETPATQGWKTGPRQDKNRDVPTLRLDEMGNPIKMAEPTFTPERWQEIQTAVAMRRLGTNVRTYGTSPLLGVAVCGLCDSNASRKSYTRTKPDGEEVTYAYYACAARPGPPCAGVSMKDAKAEALLQQTFLEKRGERRVKVRIFVPGADHTEELDRTIRIIDQLRGDREMGLIVGEQDERRYRDQMRALLARRTELEKEPYRAAGYRLEETDQTYADVWAKSDTEGRRKLLIDAGVTFKIYSTDVWEILIDEKKAQEGLGNFAEPEELGAAEQVVESDTTS</sequence>
<keyword evidence="2" id="KW-0233">DNA recombination</keyword>
<dbReference type="Gene3D" id="3.40.50.1390">
    <property type="entry name" value="Resolvase, N-terminal catalytic domain"/>
    <property type="match status" value="1"/>
</dbReference>
<dbReference type="InterPro" id="IPR050639">
    <property type="entry name" value="SSR_resolvase"/>
</dbReference>
<evidence type="ECO:0000313" key="5">
    <source>
        <dbReference type="EMBL" id="MFC0547032.1"/>
    </source>
</evidence>
<protein>
    <submittedName>
        <fullName evidence="5">Recombinase family protein</fullName>
    </submittedName>
</protein>
<feature type="domain" description="Resolvase/invertase-type recombinase catalytic" evidence="4">
    <location>
        <begin position="2"/>
        <end position="142"/>
    </location>
</feature>
<dbReference type="Proteomes" id="UP001589810">
    <property type="component" value="Unassembled WGS sequence"/>
</dbReference>
<dbReference type="RefSeq" id="WP_273944622.1">
    <property type="nucleotide sequence ID" value="NZ_CP097263.1"/>
</dbReference>
<dbReference type="InterPro" id="IPR006119">
    <property type="entry name" value="Resolv_N"/>
</dbReference>
<keyword evidence="1" id="KW-0238">DNA-binding</keyword>
<dbReference type="InterPro" id="IPR038109">
    <property type="entry name" value="DNA_bind_recomb_sf"/>
</dbReference>
<name>A0ABV6N411_9PSEU</name>
<gene>
    <name evidence="5" type="ORF">ACFFH7_36365</name>
</gene>
<keyword evidence="6" id="KW-1185">Reference proteome</keyword>
<dbReference type="SUPFAM" id="SSF53041">
    <property type="entry name" value="Resolvase-like"/>
    <property type="match status" value="1"/>
</dbReference>
<dbReference type="InterPro" id="IPR011109">
    <property type="entry name" value="DNA_bind_recombinase_dom"/>
</dbReference>
<evidence type="ECO:0000256" key="3">
    <source>
        <dbReference type="SAM" id="MobiDB-lite"/>
    </source>
</evidence>
<evidence type="ECO:0000259" key="4">
    <source>
        <dbReference type="SMART" id="SM00857"/>
    </source>
</evidence>
<dbReference type="Gene3D" id="3.90.1750.20">
    <property type="entry name" value="Putative Large Serine Recombinase, Chain B, Domain 2"/>
    <property type="match status" value="1"/>
</dbReference>
<dbReference type="EMBL" id="JBHLUD010000013">
    <property type="protein sequence ID" value="MFC0547032.1"/>
    <property type="molecule type" value="Genomic_DNA"/>
</dbReference>
<proteinExistence type="predicted"/>
<evidence type="ECO:0000256" key="2">
    <source>
        <dbReference type="ARBA" id="ARBA00023172"/>
    </source>
</evidence>
<organism evidence="5 6">
    <name type="scientific">Kutzneria chonburiensis</name>
    <dbReference type="NCBI Taxonomy" id="1483604"/>
    <lineage>
        <taxon>Bacteria</taxon>
        <taxon>Bacillati</taxon>
        <taxon>Actinomycetota</taxon>
        <taxon>Actinomycetes</taxon>
        <taxon>Pseudonocardiales</taxon>
        <taxon>Pseudonocardiaceae</taxon>
        <taxon>Kutzneria</taxon>
    </lineage>
</organism>
<evidence type="ECO:0000313" key="6">
    <source>
        <dbReference type="Proteomes" id="UP001589810"/>
    </source>
</evidence>